<accession>A0A931E0R3</accession>
<keyword evidence="3 4" id="KW-0408">Iron</keyword>
<dbReference type="InterPro" id="IPR009056">
    <property type="entry name" value="Cyt_c-like_dom"/>
</dbReference>
<dbReference type="GO" id="GO:0020037">
    <property type="term" value="F:heme binding"/>
    <property type="evidence" value="ECO:0007669"/>
    <property type="project" value="InterPro"/>
</dbReference>
<sequence length="316" mass="34548">MFKKIAKWTGIILLVLITGISVTAAFRQNVVYDAPYPQIKASTDSVVIARGRHLAYSSAHCVDCHSTANADSLIKLGLDVPLSGGFDFDIGIGHIYSKNITPDSATGIGRYTDAELARALRYGVHPNGTVVFDFMQFHNMSDDDLVAVLSFIRSQKPVYNKVPDNSLDVMGKLVKAFLVKPAGPTEQVPVSVVIDTSANYGRYLANSVAECNGCHTKRDMSGAFTGEPFGGGNEFAEHGNPLLITPNLTPDSSSRIFGWSQADFIKRFRMGKIIPYSPMPWQSFGRMTDDELKAIYKYLQTLQPAKTQPANSTAKK</sequence>
<comment type="caution">
    <text evidence="6">The sequence shown here is derived from an EMBL/GenBank/DDBJ whole genome shotgun (WGS) entry which is preliminary data.</text>
</comment>
<evidence type="ECO:0000256" key="4">
    <source>
        <dbReference type="PROSITE-ProRule" id="PRU00433"/>
    </source>
</evidence>
<proteinExistence type="predicted"/>
<reference evidence="6" key="1">
    <citation type="submission" date="2020-11" db="EMBL/GenBank/DDBJ databases">
        <title>Bacterial whole genome sequence for Panacibacter sp. DH6.</title>
        <authorList>
            <person name="Le V."/>
            <person name="Ko S."/>
            <person name="Ahn C.-Y."/>
            <person name="Oh H.-M."/>
        </authorList>
    </citation>
    <scope>NUCLEOTIDE SEQUENCE</scope>
    <source>
        <strain evidence="6">DH6</strain>
    </source>
</reference>
<keyword evidence="2 4" id="KW-0479">Metal-binding</keyword>
<keyword evidence="1 4" id="KW-0349">Heme</keyword>
<dbReference type="GO" id="GO:0046872">
    <property type="term" value="F:metal ion binding"/>
    <property type="evidence" value="ECO:0007669"/>
    <property type="project" value="UniProtKB-KW"/>
</dbReference>
<dbReference type="PROSITE" id="PS51007">
    <property type="entry name" value="CYTC"/>
    <property type="match status" value="2"/>
</dbReference>
<evidence type="ECO:0000256" key="1">
    <source>
        <dbReference type="ARBA" id="ARBA00022617"/>
    </source>
</evidence>
<dbReference type="InterPro" id="IPR051459">
    <property type="entry name" value="Cytochrome_c-type_DH"/>
</dbReference>
<dbReference type="Proteomes" id="UP000628448">
    <property type="component" value="Unassembled WGS sequence"/>
</dbReference>
<feature type="domain" description="Cytochrome c" evidence="5">
    <location>
        <begin position="46"/>
        <end position="156"/>
    </location>
</feature>
<evidence type="ECO:0000313" key="6">
    <source>
        <dbReference type="EMBL" id="MBG9374958.1"/>
    </source>
</evidence>
<organism evidence="6 7">
    <name type="scientific">Panacibacter microcysteis</name>
    <dbReference type="NCBI Taxonomy" id="2793269"/>
    <lineage>
        <taxon>Bacteria</taxon>
        <taxon>Pseudomonadati</taxon>
        <taxon>Bacteroidota</taxon>
        <taxon>Chitinophagia</taxon>
        <taxon>Chitinophagales</taxon>
        <taxon>Chitinophagaceae</taxon>
        <taxon>Panacibacter</taxon>
    </lineage>
</organism>
<dbReference type="PANTHER" id="PTHR35008">
    <property type="entry name" value="BLL4482 PROTEIN-RELATED"/>
    <property type="match status" value="1"/>
</dbReference>
<protein>
    <submittedName>
        <fullName evidence="6">C-type cytochrome</fullName>
    </submittedName>
</protein>
<keyword evidence="7" id="KW-1185">Reference proteome</keyword>
<dbReference type="RefSeq" id="WP_196989040.1">
    <property type="nucleotide sequence ID" value="NZ_JADWYR010000001.1"/>
</dbReference>
<dbReference type="AlphaFoldDB" id="A0A931E0R3"/>
<dbReference type="Gene3D" id="1.10.760.10">
    <property type="entry name" value="Cytochrome c-like domain"/>
    <property type="match status" value="2"/>
</dbReference>
<feature type="domain" description="Cytochrome c" evidence="5">
    <location>
        <begin position="196"/>
        <end position="303"/>
    </location>
</feature>
<evidence type="ECO:0000256" key="3">
    <source>
        <dbReference type="ARBA" id="ARBA00023004"/>
    </source>
</evidence>
<dbReference type="InterPro" id="IPR036909">
    <property type="entry name" value="Cyt_c-like_dom_sf"/>
</dbReference>
<dbReference type="PANTHER" id="PTHR35008:SF8">
    <property type="entry name" value="ALCOHOL DEHYDROGENASE CYTOCHROME C SUBUNIT"/>
    <property type="match status" value="1"/>
</dbReference>
<dbReference type="SUPFAM" id="SSF46626">
    <property type="entry name" value="Cytochrome c"/>
    <property type="match status" value="2"/>
</dbReference>
<name>A0A931E0R3_9BACT</name>
<evidence type="ECO:0000256" key="2">
    <source>
        <dbReference type="ARBA" id="ARBA00022723"/>
    </source>
</evidence>
<dbReference type="Pfam" id="PF00034">
    <property type="entry name" value="Cytochrom_C"/>
    <property type="match status" value="1"/>
</dbReference>
<evidence type="ECO:0000313" key="7">
    <source>
        <dbReference type="Proteomes" id="UP000628448"/>
    </source>
</evidence>
<dbReference type="GO" id="GO:0009055">
    <property type="term" value="F:electron transfer activity"/>
    <property type="evidence" value="ECO:0007669"/>
    <property type="project" value="InterPro"/>
</dbReference>
<dbReference type="EMBL" id="JADWYR010000001">
    <property type="protein sequence ID" value="MBG9374958.1"/>
    <property type="molecule type" value="Genomic_DNA"/>
</dbReference>
<evidence type="ECO:0000259" key="5">
    <source>
        <dbReference type="PROSITE" id="PS51007"/>
    </source>
</evidence>
<gene>
    <name evidence="6" type="ORF">I5907_01825</name>
</gene>